<dbReference type="CDD" id="cd00552">
    <property type="entry name" value="RaiA"/>
    <property type="match status" value="1"/>
</dbReference>
<dbReference type="InterPro" id="IPR036567">
    <property type="entry name" value="RHF-like"/>
</dbReference>
<dbReference type="NCBIfam" id="TIGR00741">
    <property type="entry name" value="yfiA"/>
    <property type="match status" value="1"/>
</dbReference>
<organism evidence="2 3">
    <name type="scientific">Eiseniibacteriota bacterium</name>
    <dbReference type="NCBI Taxonomy" id="2212470"/>
    <lineage>
        <taxon>Bacteria</taxon>
        <taxon>Candidatus Eiseniibacteriota</taxon>
    </lineage>
</organism>
<dbReference type="Gene3D" id="3.30.160.100">
    <property type="entry name" value="Ribosome hibernation promotion factor-like"/>
    <property type="match status" value="1"/>
</dbReference>
<sequence length="146" mass="16320">MNVHTTARHCELDPEVRTHTQQRLERLTHYLRHPDDLMEAHVVFAAEKYRHSAEVTLKIRHLGEVFSREEAGDPRAAIDLAAERLEHQILRAKERRVERRHAGGLRALNGAEANGEADADADADAGGSAEAPDEPSDGADRFTDEE</sequence>
<evidence type="ECO:0000313" key="2">
    <source>
        <dbReference type="EMBL" id="MBI3540173.1"/>
    </source>
</evidence>
<proteinExistence type="predicted"/>
<dbReference type="EMBL" id="JACQAY010000258">
    <property type="protein sequence ID" value="MBI3540173.1"/>
    <property type="molecule type" value="Genomic_DNA"/>
</dbReference>
<dbReference type="InterPro" id="IPR003489">
    <property type="entry name" value="RHF/RaiA"/>
</dbReference>
<reference evidence="2" key="1">
    <citation type="submission" date="2020-07" db="EMBL/GenBank/DDBJ databases">
        <title>Huge and variable diversity of episymbiotic CPR bacteria and DPANN archaea in groundwater ecosystems.</title>
        <authorList>
            <person name="He C.Y."/>
            <person name="Keren R."/>
            <person name="Whittaker M."/>
            <person name="Farag I.F."/>
            <person name="Doudna J."/>
            <person name="Cate J.H.D."/>
            <person name="Banfield J.F."/>
        </authorList>
    </citation>
    <scope>NUCLEOTIDE SEQUENCE</scope>
    <source>
        <strain evidence="2">NC_groundwater_928_Pr1_S-0.2um_72_17</strain>
    </source>
</reference>
<evidence type="ECO:0000313" key="3">
    <source>
        <dbReference type="Proteomes" id="UP000807850"/>
    </source>
</evidence>
<dbReference type="AlphaFoldDB" id="A0A9D6QMW4"/>
<protein>
    <submittedName>
        <fullName evidence="2">Ribosome-associated translation inhibitor RaiA</fullName>
    </submittedName>
</protein>
<accession>A0A9D6QMW4</accession>
<comment type="caution">
    <text evidence="2">The sequence shown here is derived from an EMBL/GenBank/DDBJ whole genome shotgun (WGS) entry which is preliminary data.</text>
</comment>
<gene>
    <name evidence="2" type="primary">raiA</name>
    <name evidence="2" type="ORF">HY076_07865</name>
</gene>
<dbReference type="SUPFAM" id="SSF69754">
    <property type="entry name" value="Ribosome binding protein Y (YfiA homologue)"/>
    <property type="match status" value="1"/>
</dbReference>
<dbReference type="Proteomes" id="UP000807850">
    <property type="component" value="Unassembled WGS sequence"/>
</dbReference>
<dbReference type="Pfam" id="PF02482">
    <property type="entry name" value="Ribosomal_S30AE"/>
    <property type="match status" value="1"/>
</dbReference>
<evidence type="ECO:0000256" key="1">
    <source>
        <dbReference type="SAM" id="MobiDB-lite"/>
    </source>
</evidence>
<feature type="region of interest" description="Disordered" evidence="1">
    <location>
        <begin position="97"/>
        <end position="146"/>
    </location>
</feature>
<name>A0A9D6QMW4_UNCEI</name>